<dbReference type="GO" id="GO:0020037">
    <property type="term" value="F:heme binding"/>
    <property type="evidence" value="ECO:0007669"/>
    <property type="project" value="InterPro"/>
</dbReference>
<keyword evidence="8 13" id="KW-0521">NADP</keyword>
<dbReference type="InterPro" id="IPR012144">
    <property type="entry name" value="NOS_euk"/>
</dbReference>
<dbReference type="InterPro" id="IPR044943">
    <property type="entry name" value="NOS_dom_1"/>
</dbReference>
<feature type="domain" description="FAD-binding FR-type" evidence="16">
    <location>
        <begin position="687"/>
        <end position="932"/>
    </location>
</feature>
<dbReference type="PANTHER" id="PTHR43410">
    <property type="entry name" value="NITRIC OXIDE SYNTHASE OXYGENASE"/>
    <property type="match status" value="1"/>
</dbReference>
<dbReference type="GO" id="GO:0006809">
    <property type="term" value="P:nitric oxide biosynthetic process"/>
    <property type="evidence" value="ECO:0007669"/>
    <property type="project" value="InterPro"/>
</dbReference>
<feature type="binding site" description="axial binding residue" evidence="14">
    <location>
        <position position="77"/>
    </location>
    <ligand>
        <name>heme b</name>
        <dbReference type="ChEBI" id="CHEBI:60344"/>
    </ligand>
    <ligandPart>
        <name>Fe</name>
        <dbReference type="ChEBI" id="CHEBI:18248"/>
    </ligandPart>
</feature>
<dbReference type="PRINTS" id="PR00371">
    <property type="entry name" value="FPNCR"/>
</dbReference>
<dbReference type="InterPro" id="IPR017938">
    <property type="entry name" value="Riboflavin_synthase-like_b-brl"/>
</dbReference>
<dbReference type="SUPFAM" id="SSF52343">
    <property type="entry name" value="Ferredoxin reductase-like, C-terminal NADP-linked domain"/>
    <property type="match status" value="1"/>
</dbReference>
<comment type="caution">
    <text evidence="17">The sequence shown here is derived from an EMBL/GenBank/DDBJ whole genome shotgun (WGS) entry which is preliminary data.</text>
</comment>
<dbReference type="GO" id="GO:0010181">
    <property type="term" value="F:FMN binding"/>
    <property type="evidence" value="ECO:0007669"/>
    <property type="project" value="InterPro"/>
</dbReference>
<evidence type="ECO:0000256" key="1">
    <source>
        <dbReference type="ARBA" id="ARBA00001970"/>
    </source>
</evidence>
<dbReference type="GO" id="GO:0050660">
    <property type="term" value="F:flavin adenine dinucleotide binding"/>
    <property type="evidence" value="ECO:0007669"/>
    <property type="project" value="InterPro"/>
</dbReference>
<evidence type="ECO:0000256" key="4">
    <source>
        <dbReference type="ARBA" id="ARBA00022630"/>
    </source>
</evidence>
<dbReference type="CDD" id="cd00795">
    <property type="entry name" value="NOS_oxygenase_euk"/>
    <property type="match status" value="1"/>
</dbReference>
<dbReference type="Proteomes" id="UP001153954">
    <property type="component" value="Unassembled WGS sequence"/>
</dbReference>
<dbReference type="Gene3D" id="3.40.50.80">
    <property type="entry name" value="Nucleotide-binding domain of ferredoxin-NADP reductase (FNR) module"/>
    <property type="match status" value="1"/>
</dbReference>
<dbReference type="GO" id="GO:0004517">
    <property type="term" value="F:nitric-oxide synthase activity"/>
    <property type="evidence" value="ECO:0007669"/>
    <property type="project" value="UniProtKB-EC"/>
</dbReference>
<dbReference type="InterPro" id="IPR017927">
    <property type="entry name" value="FAD-bd_FR_type"/>
</dbReference>
<evidence type="ECO:0000256" key="2">
    <source>
        <dbReference type="ARBA" id="ARBA00006267"/>
    </source>
</evidence>
<evidence type="ECO:0000313" key="18">
    <source>
        <dbReference type="Proteomes" id="UP001153954"/>
    </source>
</evidence>
<proteinExistence type="inferred from homology"/>
<dbReference type="InterPro" id="IPR004030">
    <property type="entry name" value="NOS_N"/>
</dbReference>
<gene>
    <name evidence="17" type="ORF">EEDITHA_LOCUS3089</name>
</gene>
<evidence type="ECO:0000259" key="15">
    <source>
        <dbReference type="PROSITE" id="PS50902"/>
    </source>
</evidence>
<dbReference type="SUPFAM" id="SSF56512">
    <property type="entry name" value="Nitric oxide (NO) synthase oxygenase domain"/>
    <property type="match status" value="1"/>
</dbReference>
<comment type="cofactor">
    <cofactor evidence="13">
        <name>FAD</name>
        <dbReference type="ChEBI" id="CHEBI:57692"/>
    </cofactor>
    <text evidence="13">Binds 1 FAD.</text>
</comment>
<dbReference type="FunFam" id="3.90.440.10:FF:000001">
    <property type="entry name" value="Endothelial nitric oxide synthase"/>
    <property type="match status" value="1"/>
</dbReference>
<protein>
    <recommendedName>
        <fullName evidence="13">Nitric oxide synthase</fullName>
        <ecNumber evidence="13">1.14.13.39</ecNumber>
    </recommendedName>
</protein>
<dbReference type="InterPro" id="IPR044944">
    <property type="entry name" value="NOS_dom_3"/>
</dbReference>
<evidence type="ECO:0000256" key="9">
    <source>
        <dbReference type="ARBA" id="ARBA00022860"/>
    </source>
</evidence>
<dbReference type="PANTHER" id="PTHR43410:SF1">
    <property type="entry name" value="NITRIC OXIDE SYNTHASE"/>
    <property type="match status" value="1"/>
</dbReference>
<reference evidence="17" key="1">
    <citation type="submission" date="2022-03" db="EMBL/GenBank/DDBJ databases">
        <authorList>
            <person name="Tunstrom K."/>
        </authorList>
    </citation>
    <scope>NUCLEOTIDE SEQUENCE</scope>
</reference>
<dbReference type="Gene3D" id="3.90.1230.10">
    <property type="entry name" value="Nitric Oxide Synthase, Chain A, domain 3"/>
    <property type="match status" value="1"/>
</dbReference>
<dbReference type="InterPro" id="IPR036119">
    <property type="entry name" value="NOS_N_sf"/>
</dbReference>
<keyword evidence="5 13" id="KW-0288">FMN</keyword>
<dbReference type="InterPro" id="IPR050607">
    <property type="entry name" value="NOS"/>
</dbReference>
<dbReference type="InterPro" id="IPR001433">
    <property type="entry name" value="OxRdtase_FAD/NAD-bd"/>
</dbReference>
<dbReference type="Pfam" id="PF00175">
    <property type="entry name" value="NAD_binding_1"/>
    <property type="match status" value="1"/>
</dbReference>
<accession>A0AAU9TI40</accession>
<dbReference type="SUPFAM" id="SSF63380">
    <property type="entry name" value="Riboflavin synthase domain-like"/>
    <property type="match status" value="1"/>
</dbReference>
<dbReference type="Pfam" id="PF02898">
    <property type="entry name" value="NO_synthase"/>
    <property type="match status" value="1"/>
</dbReference>
<dbReference type="InterPro" id="IPR001709">
    <property type="entry name" value="Flavoprot_Pyr_Nucl_cyt_Rdtase"/>
</dbReference>
<dbReference type="GO" id="GO:0050661">
    <property type="term" value="F:NADP binding"/>
    <property type="evidence" value="ECO:0007669"/>
    <property type="project" value="InterPro"/>
</dbReference>
<sequence length="1116" mass="127463">MDIPNRGDTPRSMEEVYKEAQAFLKQYFSSIYRENTDAHLKRLQEVEKELKEKGTYELKTAELTFGAKLAWRNASRCIGRIQWKKLQVFDCRAVTTASGMFGALCNHIKYATNKGNIRSAITIFPQRTDGKHDYRIWNPQLICYAGYLEPDGTVLGDPARVEFTEVCIKLGWKPPRTAWDILPIVVSADGKDPEYFEIPREIIMEVKMEHPTYDWFQDLDLRWYALPAVSNMSLDCGGLVFTGTAFNGWYMGTEIGCRNFCDENRLNIIRNVANKMGLDTDSYVSLWKDKAVVEVNIAVLHSFHRDNVSIVDHHSASEQFIKHMDNENKSRGGCPSDWIWIVPPMSSSLTSVFHQEMALYYMRPSYDYQEPAWKTHQWTKNEGEKPRHRKFHFKQIARAVKFTSKLFGQALSKRIKATILYATETGKSEQYAKELGTIFGHAFNAQVHAMSEYDVFSIEHETLLLIVTSTFGNGEPPANGEGFANHLFQMVYNEKKNWGDHIDSAGTNSKIPTPKTLMRTNSLLTPSIEYKRQLSRMESRNANSIDYKRQLSRLESNKSTMTGASSAENIGPLSNVCYAVFALGSSVYPKFCHFGKTLDKILEDLGGERLLDLTCGDEMSGQEQQFRAWSSNIFHVSCEAFCIEENDMVKDAKKAFGRMPLTEETVRFGRADTKSDMKTALEHSCKKHLITCKIKETKHLGKLTTDRATIFVEMEADDELKYDPGDHVGIMACNRKEIVDEVLKRLKGVNDFDKPVQLQVMKEKLTPTGSVKTWERHERISALTVREIFTRFLDITTPPSTKVLKYLATVCSDQNEADYLTELIEDTNKYDDWRHHYFPHLAEVFAQVSSCRPQASLLASLLPTLQPRFYSISSTPLKDARKIHITVSVVVYKTQNGEGNTHYGVCSNYLQSLKPGDEVYVFIRRAPTFHMPQDISVPLILVGPGSGIAPFRGFWHHRKCQIKKQLNHKKAGPIYLLFGCRYKGMDLYKEEKEKALAKGVLTKSLLALSREEGVNKKYVQALLQDEGAKITHMLLEENGHFYVCGDCKMAEEVQQKLKEVIKAHTNFTEEEVDDFILCLMDENRYHEDIFGITLRTSIVHKASRETAKRTRFESGS</sequence>
<dbReference type="InterPro" id="IPR008254">
    <property type="entry name" value="Flavodoxin/NO_synth"/>
</dbReference>
<feature type="domain" description="Flavodoxin-like" evidence="15">
    <location>
        <begin position="417"/>
        <end position="634"/>
    </location>
</feature>
<comment type="cofactor">
    <cofactor evidence="13">
        <name>FMN</name>
        <dbReference type="ChEBI" id="CHEBI:58210"/>
    </cofactor>
    <text evidence="13">Binds 1 FMN.</text>
</comment>
<dbReference type="PROSITE" id="PS50902">
    <property type="entry name" value="FLAVODOXIN_LIKE"/>
    <property type="match status" value="1"/>
</dbReference>
<name>A0AAU9TI40_EUPED</name>
<evidence type="ECO:0000256" key="13">
    <source>
        <dbReference type="PIRNR" id="PIRNR000333"/>
    </source>
</evidence>
<organism evidence="17 18">
    <name type="scientific">Euphydryas editha</name>
    <name type="common">Edith's checkerspot</name>
    <dbReference type="NCBI Taxonomy" id="104508"/>
    <lineage>
        <taxon>Eukaryota</taxon>
        <taxon>Metazoa</taxon>
        <taxon>Ecdysozoa</taxon>
        <taxon>Arthropoda</taxon>
        <taxon>Hexapoda</taxon>
        <taxon>Insecta</taxon>
        <taxon>Pterygota</taxon>
        <taxon>Neoptera</taxon>
        <taxon>Endopterygota</taxon>
        <taxon>Lepidoptera</taxon>
        <taxon>Glossata</taxon>
        <taxon>Ditrysia</taxon>
        <taxon>Papilionoidea</taxon>
        <taxon>Nymphalidae</taxon>
        <taxon>Nymphalinae</taxon>
        <taxon>Euphydryas</taxon>
    </lineage>
</organism>
<keyword evidence="10 13" id="KW-0560">Oxidoreductase</keyword>
<evidence type="ECO:0000256" key="11">
    <source>
        <dbReference type="ARBA" id="ARBA00023004"/>
    </source>
</evidence>
<keyword evidence="11 13" id="KW-0408">Iron</keyword>
<dbReference type="GO" id="GO:0005516">
    <property type="term" value="F:calmodulin binding"/>
    <property type="evidence" value="ECO:0007669"/>
    <property type="project" value="UniProtKB-KW"/>
</dbReference>
<dbReference type="Pfam" id="PF00667">
    <property type="entry name" value="FAD_binding_1"/>
    <property type="match status" value="1"/>
</dbReference>
<keyword evidence="6 13" id="KW-0479">Metal-binding</keyword>
<dbReference type="InterPro" id="IPR023173">
    <property type="entry name" value="NADPH_Cyt_P450_Rdtase_alpha"/>
</dbReference>
<dbReference type="Pfam" id="PF00258">
    <property type="entry name" value="Flavodoxin_1"/>
    <property type="match status" value="1"/>
</dbReference>
<dbReference type="InterPro" id="IPR044940">
    <property type="entry name" value="NOS_dom_2"/>
</dbReference>
<dbReference type="Gene3D" id="3.90.340.10">
    <property type="entry name" value="Nitric Oxide Synthase, Chain A, domain 1"/>
    <property type="match status" value="1"/>
</dbReference>
<dbReference type="AlphaFoldDB" id="A0AAU9TI40"/>
<keyword evidence="4" id="KW-0285">Flavoprotein</keyword>
<dbReference type="Gene3D" id="3.40.50.360">
    <property type="match status" value="1"/>
</dbReference>
<evidence type="ECO:0000256" key="3">
    <source>
        <dbReference type="ARBA" id="ARBA00022617"/>
    </source>
</evidence>
<dbReference type="PROSITE" id="PS60001">
    <property type="entry name" value="NOS"/>
    <property type="match status" value="1"/>
</dbReference>
<dbReference type="Gene3D" id="1.20.990.10">
    <property type="entry name" value="NADPH-cytochrome p450 Reductase, Chain A, domain 3"/>
    <property type="match status" value="1"/>
</dbReference>
<evidence type="ECO:0000256" key="14">
    <source>
        <dbReference type="PIRSR" id="PIRSR000333-1"/>
    </source>
</evidence>
<evidence type="ECO:0000256" key="8">
    <source>
        <dbReference type="ARBA" id="ARBA00022857"/>
    </source>
</evidence>
<dbReference type="EC" id="1.14.13.39" evidence="13"/>
<keyword evidence="9 13" id="KW-0112">Calmodulin-binding</keyword>
<dbReference type="InterPro" id="IPR003097">
    <property type="entry name" value="CysJ-like_FAD-binding"/>
</dbReference>
<dbReference type="Gene3D" id="2.40.30.10">
    <property type="entry name" value="Translation factors"/>
    <property type="match status" value="1"/>
</dbReference>
<dbReference type="EMBL" id="CAKOGL010000005">
    <property type="protein sequence ID" value="CAH2086755.1"/>
    <property type="molecule type" value="Genomic_DNA"/>
</dbReference>
<comment type="similarity">
    <text evidence="2 13">Belongs to the NOS family.</text>
</comment>
<dbReference type="GO" id="GO:0046872">
    <property type="term" value="F:metal ion binding"/>
    <property type="evidence" value="ECO:0007669"/>
    <property type="project" value="UniProtKB-KW"/>
</dbReference>
<comment type="function">
    <text evidence="13">Produces nitric oxide (NO) which is a messenger molecule with diverse functions.</text>
</comment>
<evidence type="ECO:0000259" key="16">
    <source>
        <dbReference type="PROSITE" id="PS51384"/>
    </source>
</evidence>
<evidence type="ECO:0000256" key="7">
    <source>
        <dbReference type="ARBA" id="ARBA00022827"/>
    </source>
</evidence>
<comment type="cofactor">
    <cofactor evidence="1 13">
        <name>heme b</name>
        <dbReference type="ChEBI" id="CHEBI:60344"/>
    </cofactor>
</comment>
<evidence type="ECO:0000256" key="5">
    <source>
        <dbReference type="ARBA" id="ARBA00022643"/>
    </source>
</evidence>
<dbReference type="PRINTS" id="PR00369">
    <property type="entry name" value="FLAVODOXIN"/>
</dbReference>
<evidence type="ECO:0000256" key="12">
    <source>
        <dbReference type="ARBA" id="ARBA00052096"/>
    </source>
</evidence>
<comment type="catalytic activity">
    <reaction evidence="12 13">
        <text>2 L-arginine + 3 NADPH + 4 O2 + H(+) = 2 L-citrulline + 2 nitric oxide + 3 NADP(+) + 4 H2O</text>
        <dbReference type="Rhea" id="RHEA:19897"/>
        <dbReference type="ChEBI" id="CHEBI:15377"/>
        <dbReference type="ChEBI" id="CHEBI:15378"/>
        <dbReference type="ChEBI" id="CHEBI:15379"/>
        <dbReference type="ChEBI" id="CHEBI:16480"/>
        <dbReference type="ChEBI" id="CHEBI:32682"/>
        <dbReference type="ChEBI" id="CHEBI:57743"/>
        <dbReference type="ChEBI" id="CHEBI:57783"/>
        <dbReference type="ChEBI" id="CHEBI:58349"/>
        <dbReference type="EC" id="1.14.13.39"/>
    </reaction>
</comment>
<keyword evidence="7 13" id="KW-0274">FAD</keyword>
<dbReference type="SUPFAM" id="SSF52218">
    <property type="entry name" value="Flavoproteins"/>
    <property type="match status" value="1"/>
</dbReference>
<dbReference type="InterPro" id="IPR001094">
    <property type="entry name" value="Flavdoxin-like"/>
</dbReference>
<dbReference type="InterPro" id="IPR029039">
    <property type="entry name" value="Flavoprotein-like_sf"/>
</dbReference>
<keyword evidence="18" id="KW-1185">Reference proteome</keyword>
<evidence type="ECO:0000313" key="17">
    <source>
        <dbReference type="EMBL" id="CAH2086755.1"/>
    </source>
</evidence>
<evidence type="ECO:0000256" key="10">
    <source>
        <dbReference type="ARBA" id="ARBA00023002"/>
    </source>
</evidence>
<evidence type="ECO:0000256" key="6">
    <source>
        <dbReference type="ARBA" id="ARBA00022723"/>
    </source>
</evidence>
<dbReference type="Gene3D" id="3.90.440.10">
    <property type="entry name" value="Nitric Oxide Synthase,Heme Domain,Chain A domain 2"/>
    <property type="match status" value="1"/>
</dbReference>
<dbReference type="InterPro" id="IPR039261">
    <property type="entry name" value="FNR_nucleotide-bd"/>
</dbReference>
<dbReference type="FunFam" id="1.20.990.10:FF:000002">
    <property type="entry name" value="Nitric oxide synthase"/>
    <property type="match status" value="1"/>
</dbReference>
<dbReference type="PIRSF" id="PIRSF000333">
    <property type="entry name" value="NOS"/>
    <property type="match status" value="1"/>
</dbReference>
<keyword evidence="3 13" id="KW-0349">Heme</keyword>
<dbReference type="FunFam" id="3.40.50.360:FF:000033">
    <property type="entry name" value="Nitric oxide synthase"/>
    <property type="match status" value="1"/>
</dbReference>
<dbReference type="PROSITE" id="PS51384">
    <property type="entry name" value="FAD_FR"/>
    <property type="match status" value="1"/>
</dbReference>